<dbReference type="EMBL" id="LXQA010099234">
    <property type="protein sequence ID" value="MCI16061.1"/>
    <property type="molecule type" value="Genomic_DNA"/>
</dbReference>
<dbReference type="GO" id="GO:0045893">
    <property type="term" value="P:positive regulation of DNA-templated transcription"/>
    <property type="evidence" value="ECO:0007669"/>
    <property type="project" value="TreeGrafter"/>
</dbReference>
<organism evidence="1 2">
    <name type="scientific">Trifolium medium</name>
    <dbReference type="NCBI Taxonomy" id="97028"/>
    <lineage>
        <taxon>Eukaryota</taxon>
        <taxon>Viridiplantae</taxon>
        <taxon>Streptophyta</taxon>
        <taxon>Embryophyta</taxon>
        <taxon>Tracheophyta</taxon>
        <taxon>Spermatophyta</taxon>
        <taxon>Magnoliopsida</taxon>
        <taxon>eudicotyledons</taxon>
        <taxon>Gunneridae</taxon>
        <taxon>Pentapetalae</taxon>
        <taxon>rosids</taxon>
        <taxon>fabids</taxon>
        <taxon>Fabales</taxon>
        <taxon>Fabaceae</taxon>
        <taxon>Papilionoideae</taxon>
        <taxon>50 kb inversion clade</taxon>
        <taxon>NPAAA clade</taxon>
        <taxon>Hologalegina</taxon>
        <taxon>IRL clade</taxon>
        <taxon>Trifolieae</taxon>
        <taxon>Trifolium</taxon>
    </lineage>
</organism>
<sequence length="54" mass="6281">MVQRIKQYASLAERNWQKALDFYGAKTHSHMYLTILMERSALSLSVSSHLHSNM</sequence>
<protein>
    <submittedName>
        <fullName evidence="1">Erythroid differentiation-related factor</fullName>
    </submittedName>
</protein>
<name>A0A392PVF5_9FABA</name>
<dbReference type="AlphaFoldDB" id="A0A392PVF5"/>
<accession>A0A392PVF5</accession>
<keyword evidence="2" id="KW-1185">Reference proteome</keyword>
<dbReference type="PANTHER" id="PTHR15000:SF1">
    <property type="entry name" value="ERYTHROID DIFFERENTIATION-RELATED FACTOR 1"/>
    <property type="match status" value="1"/>
</dbReference>
<proteinExistence type="predicted"/>
<evidence type="ECO:0000313" key="1">
    <source>
        <dbReference type="EMBL" id="MCI16061.1"/>
    </source>
</evidence>
<evidence type="ECO:0000313" key="2">
    <source>
        <dbReference type="Proteomes" id="UP000265520"/>
    </source>
</evidence>
<dbReference type="Proteomes" id="UP000265520">
    <property type="component" value="Unassembled WGS sequence"/>
</dbReference>
<comment type="caution">
    <text evidence="1">The sequence shown here is derived from an EMBL/GenBank/DDBJ whole genome shotgun (WGS) entry which is preliminary data.</text>
</comment>
<reference evidence="1 2" key="1">
    <citation type="journal article" date="2018" name="Front. Plant Sci.">
        <title>Red Clover (Trifolium pratense) and Zigzag Clover (T. medium) - A Picture of Genomic Similarities and Differences.</title>
        <authorList>
            <person name="Dluhosova J."/>
            <person name="Istvanek J."/>
            <person name="Nedelnik J."/>
            <person name="Repkova J."/>
        </authorList>
    </citation>
    <scope>NUCLEOTIDE SEQUENCE [LARGE SCALE GENOMIC DNA]</scope>
    <source>
        <strain evidence="2">cv. 10/8</strain>
        <tissue evidence="1">Leaf</tissue>
    </source>
</reference>
<feature type="non-terminal residue" evidence="1">
    <location>
        <position position="54"/>
    </location>
</feature>
<dbReference type="PANTHER" id="PTHR15000">
    <property type="entry name" value="ERYTHROID DIFFERENTIATION-RELATED FACTOR 1"/>
    <property type="match status" value="1"/>
</dbReference>